<dbReference type="SFLD" id="SFLDG01129">
    <property type="entry name" value="C1.5:_HAD__Beta-PGM__Phosphata"/>
    <property type="match status" value="1"/>
</dbReference>
<dbReference type="KEGG" id="hhg:XM38_000330"/>
<dbReference type="PANTHER" id="PTHR43434:SF1">
    <property type="entry name" value="PHOSPHOGLYCOLATE PHOSPHATASE"/>
    <property type="match status" value="1"/>
</dbReference>
<dbReference type="SUPFAM" id="SSF56784">
    <property type="entry name" value="HAD-like"/>
    <property type="match status" value="1"/>
</dbReference>
<evidence type="ECO:0000313" key="1">
    <source>
        <dbReference type="EMBL" id="ASC69107.1"/>
    </source>
</evidence>
<proteinExistence type="predicted"/>
<dbReference type="GO" id="GO:0005829">
    <property type="term" value="C:cytosol"/>
    <property type="evidence" value="ECO:0007669"/>
    <property type="project" value="TreeGrafter"/>
</dbReference>
<dbReference type="InterPro" id="IPR023198">
    <property type="entry name" value="PGP-like_dom2"/>
</dbReference>
<dbReference type="InterPro" id="IPR036412">
    <property type="entry name" value="HAD-like_sf"/>
</dbReference>
<dbReference type="PANTHER" id="PTHR43434">
    <property type="entry name" value="PHOSPHOGLYCOLATE PHOSPHATASE"/>
    <property type="match status" value="1"/>
</dbReference>
<dbReference type="AlphaFoldDB" id="A0A1Z3HFQ4"/>
<dbReference type="Gene3D" id="1.10.150.240">
    <property type="entry name" value="Putative phosphatase, domain 2"/>
    <property type="match status" value="1"/>
</dbReference>
<evidence type="ECO:0000313" key="2">
    <source>
        <dbReference type="Proteomes" id="UP000191901"/>
    </source>
</evidence>
<dbReference type="GO" id="GO:0008967">
    <property type="term" value="F:phosphoglycolate phosphatase activity"/>
    <property type="evidence" value="ECO:0007669"/>
    <property type="project" value="TreeGrafter"/>
</dbReference>
<dbReference type="GO" id="GO:0006281">
    <property type="term" value="P:DNA repair"/>
    <property type="evidence" value="ECO:0007669"/>
    <property type="project" value="TreeGrafter"/>
</dbReference>
<keyword evidence="1" id="KW-0378">Hydrolase</keyword>
<dbReference type="SFLD" id="SFLDS00003">
    <property type="entry name" value="Haloacid_Dehalogenase"/>
    <property type="match status" value="1"/>
</dbReference>
<dbReference type="Proteomes" id="UP000191901">
    <property type="component" value="Chromosome"/>
</dbReference>
<name>A0A1Z3HFQ4_9CYAN</name>
<dbReference type="Gene3D" id="3.40.50.1000">
    <property type="entry name" value="HAD superfamily/HAD-like"/>
    <property type="match status" value="1"/>
</dbReference>
<organism evidence="1 2">
    <name type="scientific">Halomicronema hongdechloris C2206</name>
    <dbReference type="NCBI Taxonomy" id="1641165"/>
    <lineage>
        <taxon>Bacteria</taxon>
        <taxon>Bacillati</taxon>
        <taxon>Cyanobacteriota</taxon>
        <taxon>Cyanophyceae</taxon>
        <taxon>Nodosilineales</taxon>
        <taxon>Nodosilineaceae</taxon>
        <taxon>Halomicronema</taxon>
    </lineage>
</organism>
<reference evidence="1 2" key="1">
    <citation type="journal article" date="2016" name="Biochim. Biophys. Acta">
        <title>Characterization of red-shifted phycobilisomes isolated from the chlorophyll f-containing cyanobacterium Halomicronema hongdechloris.</title>
        <authorList>
            <person name="Li Y."/>
            <person name="Lin Y."/>
            <person name="Garvey C.J."/>
            <person name="Birch D."/>
            <person name="Corkery R.W."/>
            <person name="Loughlin P.C."/>
            <person name="Scheer H."/>
            <person name="Willows R.D."/>
            <person name="Chen M."/>
        </authorList>
    </citation>
    <scope>NUCLEOTIDE SEQUENCE [LARGE SCALE GENOMIC DNA]</scope>
    <source>
        <strain evidence="1 2">C2206</strain>
    </source>
</reference>
<dbReference type="CDD" id="cd01427">
    <property type="entry name" value="HAD_like"/>
    <property type="match status" value="1"/>
</dbReference>
<sequence length="278" mass="31292">MPSGVPPSLRQSLQALMRPFTPASAILFCDFDGPLVDVADRYYATYCQGLSDTQVHFATTDGLLPVHRLNREQFWRLKTNRVPDPKIAACSGLQGEAVVWFLARVREIVNEPALLAHDRLQPSARQALRLLRSHGIQVVIVTLRQSTQVAEFLRRHQLDWAIREIYGAVDSQAAYANHADHKIRRLRDAIADQGRQGQSLNTAWMVGDTEADILAGQAAQLTTIGLTCGVRNRLYLQKFQPDHLHQDLWSAARWVSRCHQQAVPTNKSLRYSLPQSLS</sequence>
<dbReference type="OrthoDB" id="422676at2"/>
<protein>
    <submittedName>
        <fullName evidence="1">HAD family hydrolase</fullName>
    </submittedName>
</protein>
<dbReference type="RefSeq" id="WP_080805668.1">
    <property type="nucleotide sequence ID" value="NZ_CP021983.2"/>
</dbReference>
<dbReference type="EMBL" id="CP021983">
    <property type="protein sequence ID" value="ASC69107.1"/>
    <property type="molecule type" value="Genomic_DNA"/>
</dbReference>
<dbReference type="InterPro" id="IPR023214">
    <property type="entry name" value="HAD_sf"/>
</dbReference>
<accession>A0A1Z3HFQ4</accession>
<keyword evidence="2" id="KW-1185">Reference proteome</keyword>
<gene>
    <name evidence="1" type="ORF">XM38_000330</name>
</gene>
<dbReference type="Pfam" id="PF00702">
    <property type="entry name" value="Hydrolase"/>
    <property type="match status" value="1"/>
</dbReference>
<dbReference type="InterPro" id="IPR050155">
    <property type="entry name" value="HAD-like_hydrolase_sf"/>
</dbReference>